<evidence type="ECO:0000256" key="4">
    <source>
        <dbReference type="ARBA" id="ARBA00017470"/>
    </source>
</evidence>
<evidence type="ECO:0000256" key="8">
    <source>
        <dbReference type="ARBA" id="ARBA00034473"/>
    </source>
</evidence>
<dbReference type="CDD" id="cd14748">
    <property type="entry name" value="PBP2_UgpB"/>
    <property type="match status" value="1"/>
</dbReference>
<dbReference type="InterPro" id="IPR006059">
    <property type="entry name" value="SBP"/>
</dbReference>
<dbReference type="Pfam" id="PF13416">
    <property type="entry name" value="SBP_bac_8"/>
    <property type="match status" value="1"/>
</dbReference>
<dbReference type="Proteomes" id="UP000286997">
    <property type="component" value="Unassembled WGS sequence"/>
</dbReference>
<dbReference type="RefSeq" id="WP_127727395.1">
    <property type="nucleotide sequence ID" value="NZ_SACP01000002.1"/>
</dbReference>
<evidence type="ECO:0000313" key="11">
    <source>
        <dbReference type="Proteomes" id="UP000286997"/>
    </source>
</evidence>
<dbReference type="PANTHER" id="PTHR43649:SF31">
    <property type="entry name" value="SN-GLYCEROL-3-PHOSPHATE-BINDING PERIPLASMIC PROTEIN UGPB"/>
    <property type="match status" value="1"/>
</dbReference>
<dbReference type="AlphaFoldDB" id="A0A437PFY1"/>
<sequence length="420" mass="46032">MRRWLAALATGLMLAAAPARAEQTEIVVHYPMPGFFKSVMDTISAEYMRRKPEVRITFAAPSPTYEEGLQLMLRQANSPQMPDVSFVGLNRLRVLAERKVGEDLAPLVAKDAGLTQEGFSDHLLSLARIGDRQVGLAFATSNPIFYYNADLVRKAGGDPDAMPTDWDGIIALAAKIQALGDGTVGMGYRWMLDDWMFSALLFGDGGRMMAPDESRVSFDGPEGLAALRLLDRMVKEGRMPALTGDAMVQTFQAGRMGLFFWTTGALRSILNGVGDKFELRTATLPLLNPDKGRLPTGGNAAVMFTRDPAKQAAVYDFIKFAAGPFGQTVVVPGTGYVPTNDLAPKDERYLKGFYEKNPTYRAGLSQMDRMVPWYAFPGTNGVKITQTIVDTLSRVAEQKATPEQALKDMSAEVTKLLPRR</sequence>
<gene>
    <name evidence="10" type="ORF">EOE48_03515</name>
</gene>
<evidence type="ECO:0000313" key="10">
    <source>
        <dbReference type="EMBL" id="RVU21176.1"/>
    </source>
</evidence>
<dbReference type="InterPro" id="IPR050490">
    <property type="entry name" value="Bact_solute-bd_prot1"/>
</dbReference>
<organism evidence="10 11">
    <name type="scientific">Methylobacterium oryzihabitans</name>
    <dbReference type="NCBI Taxonomy" id="2499852"/>
    <lineage>
        <taxon>Bacteria</taxon>
        <taxon>Pseudomonadati</taxon>
        <taxon>Pseudomonadota</taxon>
        <taxon>Alphaproteobacteria</taxon>
        <taxon>Hyphomicrobiales</taxon>
        <taxon>Methylobacteriaceae</taxon>
        <taxon>Methylobacterium</taxon>
    </lineage>
</organism>
<keyword evidence="7" id="KW-0574">Periplasm</keyword>
<feature type="signal peptide" evidence="9">
    <location>
        <begin position="1"/>
        <end position="21"/>
    </location>
</feature>
<name>A0A437PFY1_9HYPH</name>
<dbReference type="OrthoDB" id="9805950at2"/>
<evidence type="ECO:0000256" key="7">
    <source>
        <dbReference type="ARBA" id="ARBA00022764"/>
    </source>
</evidence>
<comment type="function">
    <text evidence="8">Part of the ABC transporter complex UgpBAEC involved in sn-glycerol-3-phosphate (G3P) import. Binds G3P.</text>
</comment>
<keyword evidence="5" id="KW-0813">Transport</keyword>
<dbReference type="GO" id="GO:0042597">
    <property type="term" value="C:periplasmic space"/>
    <property type="evidence" value="ECO:0007669"/>
    <property type="project" value="UniProtKB-SubCell"/>
</dbReference>
<proteinExistence type="inferred from homology"/>
<evidence type="ECO:0000256" key="2">
    <source>
        <dbReference type="ARBA" id="ARBA00008520"/>
    </source>
</evidence>
<keyword evidence="11" id="KW-1185">Reference proteome</keyword>
<keyword evidence="6 9" id="KW-0732">Signal</keyword>
<dbReference type="PANTHER" id="PTHR43649">
    <property type="entry name" value="ARABINOSE-BINDING PROTEIN-RELATED"/>
    <property type="match status" value="1"/>
</dbReference>
<comment type="subcellular location">
    <subcellularLocation>
        <location evidence="1">Periplasm</location>
    </subcellularLocation>
</comment>
<feature type="chain" id="PRO_5019265348" description="sn-glycerol-3-phosphate-binding periplasmic protein UgpB" evidence="9">
    <location>
        <begin position="22"/>
        <end position="420"/>
    </location>
</feature>
<accession>A0A437PFY1</accession>
<evidence type="ECO:0000256" key="6">
    <source>
        <dbReference type="ARBA" id="ARBA00022729"/>
    </source>
</evidence>
<dbReference type="SUPFAM" id="SSF53850">
    <property type="entry name" value="Periplasmic binding protein-like II"/>
    <property type="match status" value="1"/>
</dbReference>
<evidence type="ECO:0000256" key="9">
    <source>
        <dbReference type="SAM" id="SignalP"/>
    </source>
</evidence>
<evidence type="ECO:0000256" key="5">
    <source>
        <dbReference type="ARBA" id="ARBA00022448"/>
    </source>
</evidence>
<dbReference type="Gene3D" id="3.40.190.10">
    <property type="entry name" value="Periplasmic binding protein-like II"/>
    <property type="match status" value="2"/>
</dbReference>
<evidence type="ECO:0000256" key="1">
    <source>
        <dbReference type="ARBA" id="ARBA00004418"/>
    </source>
</evidence>
<comment type="similarity">
    <text evidence="2">Belongs to the bacterial solute-binding protein 1 family.</text>
</comment>
<evidence type="ECO:0000256" key="3">
    <source>
        <dbReference type="ARBA" id="ARBA00011557"/>
    </source>
</evidence>
<comment type="subunit">
    <text evidence="3">The complex is composed of two ATP-binding proteins (UgpC), two transmembrane proteins (UgpA and UgpE) and a solute-binding protein (UgpB).</text>
</comment>
<dbReference type="EMBL" id="SACP01000002">
    <property type="protein sequence ID" value="RVU21176.1"/>
    <property type="molecule type" value="Genomic_DNA"/>
</dbReference>
<comment type="caution">
    <text evidence="10">The sequence shown here is derived from an EMBL/GenBank/DDBJ whole genome shotgun (WGS) entry which is preliminary data.</text>
</comment>
<protein>
    <recommendedName>
        <fullName evidence="4">sn-glycerol-3-phosphate-binding periplasmic protein UgpB</fullName>
    </recommendedName>
</protein>
<reference evidence="10 11" key="1">
    <citation type="submission" date="2019-01" db="EMBL/GenBank/DDBJ databases">
        <authorList>
            <person name="Chen W.-M."/>
        </authorList>
    </citation>
    <scope>NUCLEOTIDE SEQUENCE [LARGE SCALE GENOMIC DNA]</scope>
    <source>
        <strain evidence="10 11">TER-1</strain>
    </source>
</reference>